<dbReference type="Proteomes" id="UP001151699">
    <property type="component" value="Chromosome B"/>
</dbReference>
<evidence type="ECO:0008006" key="3">
    <source>
        <dbReference type="Google" id="ProtNLM"/>
    </source>
</evidence>
<evidence type="ECO:0000313" key="1">
    <source>
        <dbReference type="EMBL" id="KAJ6643581.1"/>
    </source>
</evidence>
<reference evidence="1" key="1">
    <citation type="submission" date="2022-07" db="EMBL/GenBank/DDBJ databases">
        <authorList>
            <person name="Trinca V."/>
            <person name="Uliana J.V.C."/>
            <person name="Torres T.T."/>
            <person name="Ward R.J."/>
            <person name="Monesi N."/>
        </authorList>
    </citation>
    <scope>NUCLEOTIDE SEQUENCE</scope>
    <source>
        <strain evidence="1">HSMRA1968</strain>
        <tissue evidence="1">Whole embryos</tissue>
    </source>
</reference>
<protein>
    <recommendedName>
        <fullName evidence="3">Transposase</fullName>
    </recommendedName>
</protein>
<feature type="non-terminal residue" evidence="1">
    <location>
        <position position="451"/>
    </location>
</feature>
<evidence type="ECO:0000313" key="2">
    <source>
        <dbReference type="Proteomes" id="UP001151699"/>
    </source>
</evidence>
<accession>A0A9Q0N645</accession>
<dbReference type="PANTHER" id="PTHR47501">
    <property type="entry name" value="TRANSPOSASE-RELATED"/>
    <property type="match status" value="1"/>
</dbReference>
<comment type="caution">
    <text evidence="1">The sequence shown here is derived from an EMBL/GenBank/DDBJ whole genome shotgun (WGS) entry which is preliminary data.</text>
</comment>
<keyword evidence="2" id="KW-1185">Reference proteome</keyword>
<organism evidence="1 2">
    <name type="scientific">Pseudolycoriella hygida</name>
    <dbReference type="NCBI Taxonomy" id="35572"/>
    <lineage>
        <taxon>Eukaryota</taxon>
        <taxon>Metazoa</taxon>
        <taxon>Ecdysozoa</taxon>
        <taxon>Arthropoda</taxon>
        <taxon>Hexapoda</taxon>
        <taxon>Insecta</taxon>
        <taxon>Pterygota</taxon>
        <taxon>Neoptera</taxon>
        <taxon>Endopterygota</taxon>
        <taxon>Diptera</taxon>
        <taxon>Nematocera</taxon>
        <taxon>Sciaroidea</taxon>
        <taxon>Sciaridae</taxon>
        <taxon>Pseudolycoriella</taxon>
    </lineage>
</organism>
<dbReference type="OrthoDB" id="10057873at2759"/>
<proteinExistence type="predicted"/>
<dbReference type="InterPro" id="IPR012337">
    <property type="entry name" value="RNaseH-like_sf"/>
</dbReference>
<sequence length="451" mass="51917">RTHQDVRVSRRQWRLDNNNKPIKKTSVVVRCLFCPPQKTLTVTANSAYNLNIHMKSNHRAQNDQFVEKTKKRKTNDSMREVEVGTKPKQMKLDGFRHGEFVNQESVDQMVLNYIIDKVLPFSTVESGSFRELVLTGKSEKIKVMTRVKLVDRLIKEFQISKNGQIDKYTRIQYFCLTADLWSSRRRSFLGITIHWICPLSYSRKKSVLACRGITGKHSSKVLAANIDEIIQTFKIPIRKILKIVTDGGSNFKKAFQDHQTKCQDLFNKQSNSSKAADLAHGFLNRYLVTPSPTRWNSLYDSVLFLSTLLDEKPEEMNNVITGLSLEKISMRDHAILKEFIKLTESLADALDVIQGEVYMYQGVFSPTIHKMSQKINAISDLKFCAVLKQRILESIEKRFPDYMKDDYLKASLLHPLFKSYEMVSASTKERSNMSTKKSCGYSKSENLSKII</sequence>
<dbReference type="EMBL" id="WJQU01000002">
    <property type="protein sequence ID" value="KAJ6643581.1"/>
    <property type="molecule type" value="Genomic_DNA"/>
</dbReference>
<dbReference type="SUPFAM" id="SSF53098">
    <property type="entry name" value="Ribonuclease H-like"/>
    <property type="match status" value="1"/>
</dbReference>
<dbReference type="AlphaFoldDB" id="A0A9Q0N645"/>
<name>A0A9Q0N645_9DIPT</name>
<gene>
    <name evidence="1" type="ORF">Bhyg_08544</name>
</gene>